<reference evidence="1" key="1">
    <citation type="journal article" date="2023" name="Mol. Biol. Evol.">
        <title>Third-Generation Sequencing Reveals the Adaptive Role of the Epigenome in Three Deep-Sea Polychaetes.</title>
        <authorList>
            <person name="Perez M."/>
            <person name="Aroh O."/>
            <person name="Sun Y."/>
            <person name="Lan Y."/>
            <person name="Juniper S.K."/>
            <person name="Young C.R."/>
            <person name="Angers B."/>
            <person name="Qian P.Y."/>
        </authorList>
    </citation>
    <scope>NUCLEOTIDE SEQUENCE</scope>
    <source>
        <strain evidence="1">P08H-3</strain>
    </source>
</reference>
<evidence type="ECO:0000313" key="1">
    <source>
        <dbReference type="EMBL" id="KAK2159478.1"/>
    </source>
</evidence>
<dbReference type="Proteomes" id="UP001208570">
    <property type="component" value="Unassembled WGS sequence"/>
</dbReference>
<accession>A0AAD9JW04</accession>
<comment type="caution">
    <text evidence="1">The sequence shown here is derived from an EMBL/GenBank/DDBJ whole genome shotgun (WGS) entry which is preliminary data.</text>
</comment>
<dbReference type="AlphaFoldDB" id="A0AAD9JW04"/>
<protein>
    <submittedName>
        <fullName evidence="1">Uncharacterized protein</fullName>
    </submittedName>
</protein>
<gene>
    <name evidence="1" type="ORF">LSH36_152g04036</name>
</gene>
<name>A0AAD9JW04_9ANNE</name>
<sequence length="68" mass="7975">MKDIIDHIRYQEADTQSSEALLYQIAYMIREWKATRLIAKPETSFIPLYPNYPYLSISSTNHCSTSIF</sequence>
<organism evidence="1 2">
    <name type="scientific">Paralvinella palmiformis</name>
    <dbReference type="NCBI Taxonomy" id="53620"/>
    <lineage>
        <taxon>Eukaryota</taxon>
        <taxon>Metazoa</taxon>
        <taxon>Spiralia</taxon>
        <taxon>Lophotrochozoa</taxon>
        <taxon>Annelida</taxon>
        <taxon>Polychaeta</taxon>
        <taxon>Sedentaria</taxon>
        <taxon>Canalipalpata</taxon>
        <taxon>Terebellida</taxon>
        <taxon>Terebelliformia</taxon>
        <taxon>Alvinellidae</taxon>
        <taxon>Paralvinella</taxon>
    </lineage>
</organism>
<proteinExistence type="predicted"/>
<dbReference type="EMBL" id="JAODUP010000152">
    <property type="protein sequence ID" value="KAK2159478.1"/>
    <property type="molecule type" value="Genomic_DNA"/>
</dbReference>
<keyword evidence="2" id="KW-1185">Reference proteome</keyword>
<evidence type="ECO:0000313" key="2">
    <source>
        <dbReference type="Proteomes" id="UP001208570"/>
    </source>
</evidence>